<protein>
    <submittedName>
        <fullName evidence="1">Pyridoxamine 5'-phosphate oxidase family protein</fullName>
    </submittedName>
</protein>
<dbReference type="EMBL" id="JBHUKR010000006">
    <property type="protein sequence ID" value="MFD2417064.1"/>
    <property type="molecule type" value="Genomic_DNA"/>
</dbReference>
<dbReference type="Proteomes" id="UP001597417">
    <property type="component" value="Unassembled WGS sequence"/>
</dbReference>
<accession>A0ABW5FR34</accession>
<reference evidence="2" key="1">
    <citation type="journal article" date="2019" name="Int. J. Syst. Evol. Microbiol.">
        <title>The Global Catalogue of Microorganisms (GCM) 10K type strain sequencing project: providing services to taxonomists for standard genome sequencing and annotation.</title>
        <authorList>
            <consortium name="The Broad Institute Genomics Platform"/>
            <consortium name="The Broad Institute Genome Sequencing Center for Infectious Disease"/>
            <person name="Wu L."/>
            <person name="Ma J."/>
        </authorList>
    </citation>
    <scope>NUCLEOTIDE SEQUENCE [LARGE SCALE GENOMIC DNA]</scope>
    <source>
        <strain evidence="2">CGMCC 4.7645</strain>
    </source>
</reference>
<dbReference type="Pfam" id="PF12900">
    <property type="entry name" value="Pyridox_ox_2"/>
    <property type="match status" value="1"/>
</dbReference>
<dbReference type="InterPro" id="IPR024747">
    <property type="entry name" value="Pyridox_Oxase-rel"/>
</dbReference>
<organism evidence="1 2">
    <name type="scientific">Amycolatopsis pigmentata</name>
    <dbReference type="NCBI Taxonomy" id="450801"/>
    <lineage>
        <taxon>Bacteria</taxon>
        <taxon>Bacillati</taxon>
        <taxon>Actinomycetota</taxon>
        <taxon>Actinomycetes</taxon>
        <taxon>Pseudonocardiales</taxon>
        <taxon>Pseudonocardiaceae</taxon>
        <taxon>Amycolatopsis</taxon>
    </lineage>
</organism>
<dbReference type="RefSeq" id="WP_378264421.1">
    <property type="nucleotide sequence ID" value="NZ_JBHUKR010000006.1"/>
</dbReference>
<dbReference type="InterPro" id="IPR012349">
    <property type="entry name" value="Split_barrel_FMN-bd"/>
</dbReference>
<evidence type="ECO:0000313" key="2">
    <source>
        <dbReference type="Proteomes" id="UP001597417"/>
    </source>
</evidence>
<gene>
    <name evidence="1" type="ORF">ACFSXZ_12095</name>
</gene>
<name>A0ABW5FR34_9PSEU</name>
<evidence type="ECO:0000313" key="1">
    <source>
        <dbReference type="EMBL" id="MFD2417064.1"/>
    </source>
</evidence>
<dbReference type="SUPFAM" id="SSF50475">
    <property type="entry name" value="FMN-binding split barrel"/>
    <property type="match status" value="1"/>
</dbReference>
<sequence>MNTPLNASEIERLDLRQCLTLLRSQAVGRLVFTEQALPAIRLVNYSMPTGRIVLRLGHAKWVARLDRTVVAFEVDDFDAGARTGWSVVIVGKARLILDIDELVSLNDPAARSWAPGPRDQVVSIDMERVTGRRIRVTASAS</sequence>
<comment type="caution">
    <text evidence="1">The sequence shown here is derived from an EMBL/GenBank/DDBJ whole genome shotgun (WGS) entry which is preliminary data.</text>
</comment>
<dbReference type="Gene3D" id="2.30.110.10">
    <property type="entry name" value="Electron Transport, Fmn-binding Protein, Chain A"/>
    <property type="match status" value="1"/>
</dbReference>
<keyword evidence="2" id="KW-1185">Reference proteome</keyword>
<proteinExistence type="predicted"/>